<feature type="domain" description="Ig-like" evidence="3">
    <location>
        <begin position="17"/>
        <end position="128"/>
    </location>
</feature>
<dbReference type="KEGG" id="shr:105749350"/>
<evidence type="ECO:0000313" key="5">
    <source>
        <dbReference type="Proteomes" id="UP000007648"/>
    </source>
</evidence>
<dbReference type="InterPro" id="IPR007110">
    <property type="entry name" value="Ig-like_dom"/>
</dbReference>
<dbReference type="AlphaFoldDB" id="A0A7N4UYL2"/>
<dbReference type="RefSeq" id="XP_012397084.1">
    <property type="nucleotide sequence ID" value="XM_012541630.3"/>
</dbReference>
<dbReference type="FunCoup" id="A0A7N4UYL2">
    <property type="interactions" value="675"/>
</dbReference>
<dbReference type="GeneTree" id="ENSGT00390000007302"/>
<feature type="signal peptide" evidence="2">
    <location>
        <begin position="1"/>
        <end position="18"/>
    </location>
</feature>
<reference evidence="4 5" key="1">
    <citation type="journal article" date="2011" name="Proc. Natl. Acad. Sci. U.S.A.">
        <title>Genetic diversity and population structure of the endangered marsupial Sarcophilus harrisii (Tasmanian devil).</title>
        <authorList>
            <person name="Miller W."/>
            <person name="Hayes V.M."/>
            <person name="Ratan A."/>
            <person name="Petersen D.C."/>
            <person name="Wittekindt N.E."/>
            <person name="Miller J."/>
            <person name="Walenz B."/>
            <person name="Knight J."/>
            <person name="Qi J."/>
            <person name="Zhao F."/>
            <person name="Wang Q."/>
            <person name="Bedoya-Reina O.C."/>
            <person name="Katiyar N."/>
            <person name="Tomsho L.P."/>
            <person name="Kasson L.M."/>
            <person name="Hardie R.A."/>
            <person name="Woodbridge P."/>
            <person name="Tindall E.A."/>
            <person name="Bertelsen M.F."/>
            <person name="Dixon D."/>
            <person name="Pyecroft S."/>
            <person name="Helgen K.M."/>
            <person name="Lesk A.M."/>
            <person name="Pringle T.H."/>
            <person name="Patterson N."/>
            <person name="Zhang Y."/>
            <person name="Kreiss A."/>
            <person name="Woods G.M."/>
            <person name="Jones M.E."/>
            <person name="Schuster S.C."/>
        </authorList>
    </citation>
    <scope>NUCLEOTIDE SEQUENCE [LARGE SCALE GENOMIC DNA]</scope>
</reference>
<dbReference type="Proteomes" id="UP000007648">
    <property type="component" value="Unassembled WGS sequence"/>
</dbReference>
<dbReference type="InterPro" id="IPR003599">
    <property type="entry name" value="Ig_sub"/>
</dbReference>
<dbReference type="Gene3D" id="2.60.40.10">
    <property type="entry name" value="Immunoglobulins"/>
    <property type="match status" value="1"/>
</dbReference>
<accession>A0A7N4UYL2</accession>
<dbReference type="InterPro" id="IPR036179">
    <property type="entry name" value="Ig-like_dom_sf"/>
</dbReference>
<keyword evidence="5" id="KW-1185">Reference proteome</keyword>
<dbReference type="PANTHER" id="PTHR15193:SF1">
    <property type="entry name" value="CD83 ANTIGEN"/>
    <property type="match status" value="1"/>
</dbReference>
<dbReference type="GeneID" id="105749350"/>
<keyword evidence="1" id="KW-0472">Membrane</keyword>
<dbReference type="Ensembl" id="ENSSHAT00000050760.1">
    <property type="protein sequence ID" value="ENSSHAP00000026142.1"/>
    <property type="gene ID" value="ENSSHAG00000029894.1"/>
</dbReference>
<feature type="chain" id="PRO_5029775991" evidence="2">
    <location>
        <begin position="19"/>
        <end position="209"/>
    </location>
</feature>
<reference evidence="4" key="2">
    <citation type="submission" date="2025-08" db="UniProtKB">
        <authorList>
            <consortium name="Ensembl"/>
        </authorList>
    </citation>
    <scope>IDENTIFICATION</scope>
</reference>
<keyword evidence="1" id="KW-0812">Transmembrane</keyword>
<protein>
    <submittedName>
        <fullName evidence="4">CD83 molecule</fullName>
    </submittedName>
</protein>
<evidence type="ECO:0000259" key="3">
    <source>
        <dbReference type="PROSITE" id="PS50835"/>
    </source>
</evidence>
<sequence>MRILQLLILSCTWCLVPAAQVVEVLCSEDALLTCAAPWNPQTPYVMIFWDKVNEQSGELTKMLEMNLSLSEQYHDQKETNGSLQACPSEECSLKIKNTTCQHVGTYRCTLWATGEENSPTATVELKVTGCTIEPDDKYKKYRAEILLLLFLAMFYVFLIIFTCKFAKLQNIFPDINKQGTERTFLHVNFQNKKNIQQLCPTTIQKIDLV</sequence>
<dbReference type="CTD" id="9308"/>
<name>A0A7N4UYL2_SARHA</name>
<proteinExistence type="predicted"/>
<organism evidence="4 5">
    <name type="scientific">Sarcophilus harrisii</name>
    <name type="common">Tasmanian devil</name>
    <name type="synonym">Sarcophilus laniarius</name>
    <dbReference type="NCBI Taxonomy" id="9305"/>
    <lineage>
        <taxon>Eukaryota</taxon>
        <taxon>Metazoa</taxon>
        <taxon>Chordata</taxon>
        <taxon>Craniata</taxon>
        <taxon>Vertebrata</taxon>
        <taxon>Euteleostomi</taxon>
        <taxon>Mammalia</taxon>
        <taxon>Metatheria</taxon>
        <taxon>Dasyuromorphia</taxon>
        <taxon>Dasyuridae</taxon>
        <taxon>Sarcophilus</taxon>
    </lineage>
</organism>
<reference evidence="4" key="3">
    <citation type="submission" date="2025-09" db="UniProtKB">
        <authorList>
            <consortium name="Ensembl"/>
        </authorList>
    </citation>
    <scope>IDENTIFICATION</scope>
</reference>
<gene>
    <name evidence="4" type="primary">CD83</name>
</gene>
<dbReference type="SMART" id="SM00409">
    <property type="entry name" value="IG"/>
    <property type="match status" value="1"/>
</dbReference>
<dbReference type="InParanoid" id="A0A7N4UYL2"/>
<dbReference type="Pfam" id="PF07686">
    <property type="entry name" value="V-set"/>
    <property type="match status" value="1"/>
</dbReference>
<dbReference type="OMA" id="SWYKMAG"/>
<evidence type="ECO:0000256" key="1">
    <source>
        <dbReference type="SAM" id="Phobius"/>
    </source>
</evidence>
<dbReference type="InterPro" id="IPR013783">
    <property type="entry name" value="Ig-like_fold"/>
</dbReference>
<keyword evidence="1" id="KW-1133">Transmembrane helix</keyword>
<feature type="transmembrane region" description="Helical" evidence="1">
    <location>
        <begin position="145"/>
        <end position="163"/>
    </location>
</feature>
<dbReference type="SUPFAM" id="SSF48726">
    <property type="entry name" value="Immunoglobulin"/>
    <property type="match status" value="1"/>
</dbReference>
<evidence type="ECO:0000313" key="4">
    <source>
        <dbReference type="Ensembl" id="ENSSHAP00000026142.1"/>
    </source>
</evidence>
<dbReference type="PROSITE" id="PS50835">
    <property type="entry name" value="IG_LIKE"/>
    <property type="match status" value="1"/>
</dbReference>
<dbReference type="PANTHER" id="PTHR15193">
    <property type="entry name" value="CD83 ANTIGEN"/>
    <property type="match status" value="1"/>
</dbReference>
<evidence type="ECO:0000256" key="2">
    <source>
        <dbReference type="SAM" id="SignalP"/>
    </source>
</evidence>
<keyword evidence="2" id="KW-0732">Signal</keyword>
<dbReference type="InterPro" id="IPR013106">
    <property type="entry name" value="Ig_V-set"/>
</dbReference>
<dbReference type="OrthoDB" id="9422899at2759"/>